<name>A0A7W5FS93_9BURK</name>
<organism evidence="1 2">
    <name type="scientific">Pseudoduganella violacea</name>
    <dbReference type="NCBI Taxonomy" id="1715466"/>
    <lineage>
        <taxon>Bacteria</taxon>
        <taxon>Pseudomonadati</taxon>
        <taxon>Pseudomonadota</taxon>
        <taxon>Betaproteobacteria</taxon>
        <taxon>Burkholderiales</taxon>
        <taxon>Oxalobacteraceae</taxon>
        <taxon>Telluria group</taxon>
        <taxon>Pseudoduganella</taxon>
    </lineage>
</organism>
<dbReference type="AlphaFoldDB" id="A0A7W5FS93"/>
<accession>A0A7W5FS93</accession>
<dbReference type="Proteomes" id="UP000541535">
    <property type="component" value="Unassembled WGS sequence"/>
</dbReference>
<sequence length="50" mass="5622">MPDWSAGYIADITYTYGTYSELSQMRARLAFLHAGLVFPEVRNCCELGFG</sequence>
<evidence type="ECO:0000313" key="1">
    <source>
        <dbReference type="EMBL" id="MBB3117485.1"/>
    </source>
</evidence>
<dbReference type="EMBL" id="JACHXD010000001">
    <property type="protein sequence ID" value="MBB3117485.1"/>
    <property type="molecule type" value="Genomic_DNA"/>
</dbReference>
<gene>
    <name evidence="1" type="ORF">FHS03_000504</name>
</gene>
<dbReference type="RefSeq" id="WP_229426022.1">
    <property type="nucleotide sequence ID" value="NZ_JACHXD010000001.1"/>
</dbReference>
<evidence type="ECO:0000313" key="2">
    <source>
        <dbReference type="Proteomes" id="UP000541535"/>
    </source>
</evidence>
<proteinExistence type="predicted"/>
<reference evidence="1 2" key="1">
    <citation type="submission" date="2020-08" db="EMBL/GenBank/DDBJ databases">
        <title>Genomic Encyclopedia of Type Strains, Phase III (KMG-III): the genomes of soil and plant-associated and newly described type strains.</title>
        <authorList>
            <person name="Whitman W."/>
        </authorList>
    </citation>
    <scope>NUCLEOTIDE SEQUENCE [LARGE SCALE GENOMIC DNA]</scope>
    <source>
        <strain evidence="1 2">CECT 8897</strain>
    </source>
</reference>
<keyword evidence="2" id="KW-1185">Reference proteome</keyword>
<protein>
    <submittedName>
        <fullName evidence="1">Uncharacterized protein</fullName>
    </submittedName>
</protein>
<comment type="caution">
    <text evidence="1">The sequence shown here is derived from an EMBL/GenBank/DDBJ whole genome shotgun (WGS) entry which is preliminary data.</text>
</comment>